<protein>
    <submittedName>
        <fullName evidence="1">Chromosome 4, complete genome</fullName>
    </submittedName>
</protein>
<evidence type="ECO:0000313" key="3">
    <source>
        <dbReference type="Proteomes" id="UP000070720"/>
    </source>
</evidence>
<reference evidence="1 3" key="3">
    <citation type="journal article" date="2015" name="BMC Genomics">
        <title>The completed genome sequence of the pathogenic ascomycete fungus Fusarium graminearum.</title>
        <authorList>
            <person name="King R."/>
            <person name="Urban M."/>
            <person name="Hammond-Kosack M.C."/>
            <person name="Hassani-Pak K."/>
            <person name="Hammond-Kosack K.E."/>
        </authorList>
    </citation>
    <scope>NUCLEOTIDE SEQUENCE [LARGE SCALE GENOMIC DNA]</scope>
    <source>
        <strain evidence="3">ATCC MYA-4620 / CBS 123657 / FGSC 9075 / NRRL 31084 / PH-1</strain>
        <strain evidence="1">PH-1</strain>
    </source>
</reference>
<dbReference type="VEuPathDB" id="FungiDB:FGRAMPH1_01G26463"/>
<evidence type="ECO:0000313" key="1">
    <source>
        <dbReference type="EMBL" id="CEF83295.1"/>
    </source>
</evidence>
<dbReference type="AlphaFoldDB" id="A0A098DN67"/>
<sequence>MCVTMQSSLVELGKSGMALAMDKIFGLLVLSKTTCSSPLVTYFDLNIAQRGDCLPRTGLHQTPQDKKYCGSVAKQVYGFVPRITKTVEVATLPDMPGVNDMRGDERED</sequence>
<name>A0A098DN67_GIBZE</name>
<evidence type="ECO:0000313" key="2">
    <source>
        <dbReference type="EnsemblFungi" id="CEF83295"/>
    </source>
</evidence>
<dbReference type="InParanoid" id="A0A098DN67"/>
<reference evidence="2 3" key="2">
    <citation type="journal article" date="2010" name="Nature">
        <title>Comparative genomics reveals mobile pathogenicity chromosomes in Fusarium.</title>
        <authorList>
            <person name="Ma L.J."/>
            <person name="van der Does H.C."/>
            <person name="Borkovich K.A."/>
            <person name="Coleman J.J."/>
            <person name="Daboussi M.J."/>
            <person name="Di Pietro A."/>
            <person name="Dufresne M."/>
            <person name="Freitag M."/>
            <person name="Grabherr M."/>
            <person name="Henrissat B."/>
            <person name="Houterman P.M."/>
            <person name="Kang S."/>
            <person name="Shim W.B."/>
            <person name="Woloshuk C."/>
            <person name="Xie X."/>
            <person name="Xu J.R."/>
            <person name="Antoniw J."/>
            <person name="Baker S.E."/>
            <person name="Bluhm B.H."/>
            <person name="Breakspear A."/>
            <person name="Brown D.W."/>
            <person name="Butchko R.A."/>
            <person name="Chapman S."/>
            <person name="Coulson R."/>
            <person name="Coutinho P.M."/>
            <person name="Danchin E.G."/>
            <person name="Diener A."/>
            <person name="Gale L.R."/>
            <person name="Gardiner D.M."/>
            <person name="Goff S."/>
            <person name="Hammond-Kosack K.E."/>
            <person name="Hilburn K."/>
            <person name="Hua-Van A."/>
            <person name="Jonkers W."/>
            <person name="Kazan K."/>
            <person name="Kodira C.D."/>
            <person name="Koehrsen M."/>
            <person name="Kumar L."/>
            <person name="Lee Y.H."/>
            <person name="Li L."/>
            <person name="Manners J.M."/>
            <person name="Miranda-Saavedra D."/>
            <person name="Mukherjee M."/>
            <person name="Park G."/>
            <person name="Park J."/>
            <person name="Park S.Y."/>
            <person name="Proctor R.H."/>
            <person name="Regev A."/>
            <person name="Ruiz-Roldan M.C."/>
            <person name="Sain D."/>
            <person name="Sakthikumar S."/>
            <person name="Sykes S."/>
            <person name="Schwartz D.C."/>
            <person name="Turgeon B.G."/>
            <person name="Wapinski I."/>
            <person name="Yoder O."/>
            <person name="Young S."/>
            <person name="Zeng Q."/>
            <person name="Zhou S."/>
            <person name="Galagan J."/>
            <person name="Cuomo C.A."/>
            <person name="Kistler H.C."/>
            <person name="Rep M."/>
        </authorList>
    </citation>
    <scope>GENOME REANNOTATION</scope>
    <source>
        <strain evidence="3">ATCC MYA-4620 / CBS 123657 / FGSC 9075 / NRRL 31084 / PH-1</strain>
        <strain evidence="2">PH-1 / ATCC MYA-4620 / FGSC 9075 / NRRL 31084</strain>
    </source>
</reference>
<keyword evidence="3" id="KW-1185">Reference proteome</keyword>
<accession>A0A098DN67</accession>
<dbReference type="EMBL" id="HG970335">
    <property type="protein sequence ID" value="CEF83295.1"/>
    <property type="molecule type" value="Genomic_DNA"/>
</dbReference>
<reference evidence="2" key="4">
    <citation type="submission" date="2017-01" db="UniProtKB">
        <authorList>
            <consortium name="EnsemblFungi"/>
        </authorList>
    </citation>
    <scope>IDENTIFICATION</scope>
    <source>
        <strain evidence="2">PH-1 / ATCC MYA-4620 / FGSC 9075 / NRRL 31084</strain>
    </source>
</reference>
<gene>
    <name evidence="1" type="ORF">FGRAMPH1_01T26463</name>
</gene>
<dbReference type="Proteomes" id="UP000070720">
    <property type="component" value="Chromosome 4"/>
</dbReference>
<organism evidence="1 3">
    <name type="scientific">Gibberella zeae (strain ATCC MYA-4620 / CBS 123657 / FGSC 9075 / NRRL 31084 / PH-1)</name>
    <name type="common">Wheat head blight fungus</name>
    <name type="synonym">Fusarium graminearum</name>
    <dbReference type="NCBI Taxonomy" id="229533"/>
    <lineage>
        <taxon>Eukaryota</taxon>
        <taxon>Fungi</taxon>
        <taxon>Dikarya</taxon>
        <taxon>Ascomycota</taxon>
        <taxon>Pezizomycotina</taxon>
        <taxon>Sordariomycetes</taxon>
        <taxon>Hypocreomycetidae</taxon>
        <taxon>Hypocreales</taxon>
        <taxon>Nectriaceae</taxon>
        <taxon>Fusarium</taxon>
    </lineage>
</organism>
<reference evidence="2 3" key="1">
    <citation type="journal article" date="2007" name="Science">
        <title>The Fusarium graminearum genome reveals a link between localized polymorphism and pathogen specialization.</title>
        <authorList>
            <person name="Cuomo C.A."/>
            <person name="Gueldener U."/>
            <person name="Xu J.-R."/>
            <person name="Trail F."/>
            <person name="Turgeon B.G."/>
            <person name="Di Pietro A."/>
            <person name="Walton J.D."/>
            <person name="Ma L.-J."/>
            <person name="Baker S.E."/>
            <person name="Rep M."/>
            <person name="Adam G."/>
            <person name="Antoniw J."/>
            <person name="Baldwin T."/>
            <person name="Calvo S.E."/>
            <person name="Chang Y.-L."/>
            <person name="DeCaprio D."/>
            <person name="Gale L.R."/>
            <person name="Gnerre S."/>
            <person name="Goswami R.S."/>
            <person name="Hammond-Kosack K."/>
            <person name="Harris L.J."/>
            <person name="Hilburn K."/>
            <person name="Kennell J.C."/>
            <person name="Kroken S."/>
            <person name="Magnuson J.K."/>
            <person name="Mannhaupt G."/>
            <person name="Mauceli E.W."/>
            <person name="Mewes H.-W."/>
            <person name="Mitterbauer R."/>
            <person name="Muehlbauer G."/>
            <person name="Muensterkoetter M."/>
            <person name="Nelson D."/>
            <person name="O'Donnell K."/>
            <person name="Ouellet T."/>
            <person name="Qi W."/>
            <person name="Quesneville H."/>
            <person name="Roncero M.I.G."/>
            <person name="Seong K.-Y."/>
            <person name="Tetko I.V."/>
            <person name="Urban M."/>
            <person name="Waalwijk C."/>
            <person name="Ward T.J."/>
            <person name="Yao J."/>
            <person name="Birren B.W."/>
            <person name="Kistler H.C."/>
        </authorList>
    </citation>
    <scope>NUCLEOTIDE SEQUENCE [LARGE SCALE GENOMIC DNA]</scope>
    <source>
        <strain evidence="3">ATCC MYA-4620 / CBS 123657 / FGSC 9075 / NRRL 31084 / PH-1</strain>
        <strain evidence="2">PH-1 / ATCC MYA-4620 / FGSC 9075 / NRRL 31084</strain>
    </source>
</reference>
<accession>A0A0E0SA32</accession>
<proteinExistence type="predicted"/>
<dbReference type="EnsemblFungi" id="CEF83295">
    <property type="protein sequence ID" value="CEF83295"/>
    <property type="gene ID" value="FGRRES_20384"/>
</dbReference>